<proteinExistence type="inferred from homology"/>
<keyword evidence="5" id="KW-1185">Reference proteome</keyword>
<feature type="compositionally biased region" description="Acidic residues" evidence="2">
    <location>
        <begin position="206"/>
        <end position="236"/>
    </location>
</feature>
<keyword evidence="4" id="KW-0378">Hydrolase</keyword>
<organism evidence="4 5">
    <name type="scientific">Hyaloscypha variabilis (strain UAMH 11265 / GT02V1 / F)</name>
    <name type="common">Meliniomyces variabilis</name>
    <dbReference type="NCBI Taxonomy" id="1149755"/>
    <lineage>
        <taxon>Eukaryota</taxon>
        <taxon>Fungi</taxon>
        <taxon>Dikarya</taxon>
        <taxon>Ascomycota</taxon>
        <taxon>Pezizomycotina</taxon>
        <taxon>Leotiomycetes</taxon>
        <taxon>Helotiales</taxon>
        <taxon>Hyaloscyphaceae</taxon>
        <taxon>Hyaloscypha</taxon>
        <taxon>Hyaloscypha variabilis</taxon>
    </lineage>
</organism>
<dbReference type="InterPro" id="IPR003140">
    <property type="entry name" value="PLipase/COase/thioEstase"/>
</dbReference>
<feature type="domain" description="Phospholipase/carboxylesterase/thioesterase" evidence="3">
    <location>
        <begin position="256"/>
        <end position="322"/>
    </location>
</feature>
<dbReference type="GO" id="GO:0008474">
    <property type="term" value="F:palmitoyl-(protein) hydrolase activity"/>
    <property type="evidence" value="ECO:0007669"/>
    <property type="project" value="TreeGrafter"/>
</dbReference>
<evidence type="ECO:0000256" key="2">
    <source>
        <dbReference type="SAM" id="MobiDB-lite"/>
    </source>
</evidence>
<feature type="compositionally biased region" description="Polar residues" evidence="2">
    <location>
        <begin position="12"/>
        <end position="21"/>
    </location>
</feature>
<evidence type="ECO:0000313" key="4">
    <source>
        <dbReference type="EMBL" id="PMD31130.1"/>
    </source>
</evidence>
<dbReference type="GO" id="GO:0052689">
    <property type="term" value="F:carboxylic ester hydrolase activity"/>
    <property type="evidence" value="ECO:0007669"/>
    <property type="project" value="TreeGrafter"/>
</dbReference>
<dbReference type="PANTHER" id="PTHR10655">
    <property type="entry name" value="LYSOPHOSPHOLIPASE-RELATED"/>
    <property type="match status" value="1"/>
</dbReference>
<feature type="region of interest" description="Disordered" evidence="2">
    <location>
        <begin position="1"/>
        <end position="39"/>
    </location>
</feature>
<dbReference type="OrthoDB" id="2418081at2759"/>
<feature type="domain" description="Phospholipase/carboxylesterase/thioesterase" evidence="3">
    <location>
        <begin position="44"/>
        <end position="195"/>
    </location>
</feature>
<dbReference type="EMBL" id="KZ613964">
    <property type="protein sequence ID" value="PMD31130.1"/>
    <property type="molecule type" value="Genomic_DNA"/>
</dbReference>
<comment type="similarity">
    <text evidence="1">Belongs to the AB hydrolase superfamily. AB hydrolase 2 family.</text>
</comment>
<dbReference type="Pfam" id="PF02230">
    <property type="entry name" value="Abhydrolase_2"/>
    <property type="match status" value="2"/>
</dbReference>
<dbReference type="InterPro" id="IPR029058">
    <property type="entry name" value="AB_hydrolase_fold"/>
</dbReference>
<evidence type="ECO:0000313" key="5">
    <source>
        <dbReference type="Proteomes" id="UP000235786"/>
    </source>
</evidence>
<feature type="compositionally biased region" description="Basic residues" evidence="2">
    <location>
        <begin position="23"/>
        <end position="34"/>
    </location>
</feature>
<dbReference type="AlphaFoldDB" id="A0A2J6QY07"/>
<evidence type="ECO:0000259" key="3">
    <source>
        <dbReference type="Pfam" id="PF02230"/>
    </source>
</evidence>
<protein>
    <submittedName>
        <fullName evidence="4">Alpha/beta-hydrolase</fullName>
    </submittedName>
</protein>
<dbReference type="STRING" id="1149755.A0A2J6QY07"/>
<accession>A0A2J6QY07</accession>
<dbReference type="Proteomes" id="UP000235786">
    <property type="component" value="Unassembled WGS sequence"/>
</dbReference>
<evidence type="ECO:0000256" key="1">
    <source>
        <dbReference type="ARBA" id="ARBA00006499"/>
    </source>
</evidence>
<dbReference type="GO" id="GO:0005737">
    <property type="term" value="C:cytoplasm"/>
    <property type="evidence" value="ECO:0007669"/>
    <property type="project" value="TreeGrafter"/>
</dbReference>
<dbReference type="PANTHER" id="PTHR10655:SF64">
    <property type="entry name" value="PHOSPHOLIPASE_CARBOXYLESTERASE_THIOESTERASE DOMAIN-CONTAINING PROTEIN"/>
    <property type="match status" value="1"/>
</dbReference>
<dbReference type="SUPFAM" id="SSF53474">
    <property type="entry name" value="alpha/beta-Hydrolases"/>
    <property type="match status" value="1"/>
</dbReference>
<dbReference type="Gene3D" id="3.40.50.1820">
    <property type="entry name" value="alpha/beta hydrolase"/>
    <property type="match status" value="1"/>
</dbReference>
<gene>
    <name evidence="4" type="ORF">L207DRAFT_502088</name>
</gene>
<sequence>MASIKDGESHPGSHSGSTNLPNPKKHQPSSHKTKKDALGKFPDPMIVLPQLEHRQTIIVLHGRGSYAAKFGPPLLETAVDGEALQTAFPHAKIIFPTACKEKATIYKNPTHQWFDNWHLEDYTKKQHLMVDGLNKSCEFIHGLLETEIGAVGKENVVLWGLSQGCATSLASLLAWDGQPFAAVIGMCGWLPFGNELVKIAGGAHEESDEEDDDPFALSGDEDEDPFACSDDEDEEKGDLPSQAAAFLRESIEMEYKKGMIFQQIPVFLGNGTEDESVDIKLGREAKKSLELMGTDVQMKEYEGLGHWYSEDMLRDIFKFIKEKLKIKEVEK</sequence>
<feature type="compositionally biased region" description="Basic and acidic residues" evidence="2">
    <location>
        <begin position="1"/>
        <end position="11"/>
    </location>
</feature>
<feature type="region of interest" description="Disordered" evidence="2">
    <location>
        <begin position="202"/>
        <end position="239"/>
    </location>
</feature>
<name>A0A2J6QY07_HYAVF</name>
<reference evidence="4 5" key="1">
    <citation type="submission" date="2016-04" db="EMBL/GenBank/DDBJ databases">
        <title>A degradative enzymes factory behind the ericoid mycorrhizal symbiosis.</title>
        <authorList>
            <consortium name="DOE Joint Genome Institute"/>
            <person name="Martino E."/>
            <person name="Morin E."/>
            <person name="Grelet G."/>
            <person name="Kuo A."/>
            <person name="Kohler A."/>
            <person name="Daghino S."/>
            <person name="Barry K."/>
            <person name="Choi C."/>
            <person name="Cichocki N."/>
            <person name="Clum A."/>
            <person name="Copeland A."/>
            <person name="Hainaut M."/>
            <person name="Haridas S."/>
            <person name="Labutti K."/>
            <person name="Lindquist E."/>
            <person name="Lipzen A."/>
            <person name="Khouja H.-R."/>
            <person name="Murat C."/>
            <person name="Ohm R."/>
            <person name="Olson A."/>
            <person name="Spatafora J."/>
            <person name="Veneault-Fourrey C."/>
            <person name="Henrissat B."/>
            <person name="Grigoriev I."/>
            <person name="Martin F."/>
            <person name="Perotto S."/>
        </authorList>
    </citation>
    <scope>NUCLEOTIDE SEQUENCE [LARGE SCALE GENOMIC DNA]</scope>
    <source>
        <strain evidence="4 5">F</strain>
    </source>
</reference>
<dbReference type="InterPro" id="IPR050565">
    <property type="entry name" value="LYPA1-2/EST-like"/>
</dbReference>